<protein>
    <recommendedName>
        <fullName evidence="3">Outer membrane protein beta-barrel domain-containing protein</fullName>
    </recommendedName>
</protein>
<keyword evidence="2" id="KW-1185">Reference proteome</keyword>
<evidence type="ECO:0000313" key="2">
    <source>
        <dbReference type="Proteomes" id="UP000614460"/>
    </source>
</evidence>
<organism evidence="1 2">
    <name type="scientific">Sphingobacterium cellulitidis</name>
    <dbReference type="NCBI Taxonomy" id="1768011"/>
    <lineage>
        <taxon>Bacteria</taxon>
        <taxon>Pseudomonadati</taxon>
        <taxon>Bacteroidota</taxon>
        <taxon>Sphingobacteriia</taxon>
        <taxon>Sphingobacteriales</taxon>
        <taxon>Sphingobacteriaceae</taxon>
        <taxon>Sphingobacterium</taxon>
    </lineage>
</organism>
<evidence type="ECO:0008006" key="3">
    <source>
        <dbReference type="Google" id="ProtNLM"/>
    </source>
</evidence>
<accession>A0A8H9KVZ4</accession>
<dbReference type="RefSeq" id="WP_094255192.1">
    <property type="nucleotide sequence ID" value="NZ_BMKM01000004.1"/>
</dbReference>
<name>A0A8H9KVZ4_9SPHI</name>
<reference evidence="1" key="2">
    <citation type="submission" date="2020-09" db="EMBL/GenBank/DDBJ databases">
        <authorList>
            <person name="Sun Q."/>
            <person name="Zhou Y."/>
        </authorList>
    </citation>
    <scope>NUCLEOTIDE SEQUENCE</scope>
    <source>
        <strain evidence="1">CGMCC 1.15966</strain>
    </source>
</reference>
<dbReference type="AlphaFoldDB" id="A0A8H9KVZ4"/>
<evidence type="ECO:0000313" key="1">
    <source>
        <dbReference type="EMBL" id="GGE22201.1"/>
    </source>
</evidence>
<sequence length="266" mass="29203">MKTLKIKSLFIILGLIGLNYLQSSCSRYYYQPNAVNAPMMKEKGDLKIGISGTTSSGDLNGTNTSSSILNLQTAYSPIQYLGLMVNYSNYNYSFGEEDPSKGDVDANAGLFEGGVGGYYPIINRESGFGLIADTYVGYGGGKLSSDVNMNFNRLFIQPGINVTFPYFDIGLATRISGIKYSNFDANGMSPEYISQQGLTEITQKRHYFFEPALTLRAGYKFIKAELQVVGSTPMNELDWESNGTVVTFGIHFSLMDAIKFGKSKGF</sequence>
<dbReference type="Proteomes" id="UP000614460">
    <property type="component" value="Unassembled WGS sequence"/>
</dbReference>
<proteinExistence type="predicted"/>
<comment type="caution">
    <text evidence="1">The sequence shown here is derived from an EMBL/GenBank/DDBJ whole genome shotgun (WGS) entry which is preliminary data.</text>
</comment>
<gene>
    <name evidence="1" type="ORF">GCM10011516_19840</name>
</gene>
<dbReference type="EMBL" id="BMKM01000004">
    <property type="protein sequence ID" value="GGE22201.1"/>
    <property type="molecule type" value="Genomic_DNA"/>
</dbReference>
<reference evidence="1" key="1">
    <citation type="journal article" date="2014" name="Int. J. Syst. Evol. Microbiol.">
        <title>Complete genome sequence of Corynebacterium casei LMG S-19264T (=DSM 44701T), isolated from a smear-ripened cheese.</title>
        <authorList>
            <consortium name="US DOE Joint Genome Institute (JGI-PGF)"/>
            <person name="Walter F."/>
            <person name="Albersmeier A."/>
            <person name="Kalinowski J."/>
            <person name="Ruckert C."/>
        </authorList>
    </citation>
    <scope>NUCLEOTIDE SEQUENCE</scope>
    <source>
        <strain evidence="1">CGMCC 1.15966</strain>
    </source>
</reference>